<evidence type="ECO:0000313" key="3">
    <source>
        <dbReference type="Proteomes" id="UP000093053"/>
    </source>
</evidence>
<evidence type="ECO:0000313" key="2">
    <source>
        <dbReference type="EMBL" id="ANZ41614.1"/>
    </source>
</evidence>
<reference evidence="2 3" key="1">
    <citation type="submission" date="2016-07" db="EMBL/GenBank/DDBJ databases">
        <title>Complete genome sequence of the Lentzea guizhouensis DHS C013.</title>
        <authorList>
            <person name="Cao C."/>
        </authorList>
    </citation>
    <scope>NUCLEOTIDE SEQUENCE [LARGE SCALE GENOMIC DNA]</scope>
    <source>
        <strain evidence="2 3">DHS C013</strain>
    </source>
</reference>
<organism evidence="2 3">
    <name type="scientific">Lentzea guizhouensis</name>
    <dbReference type="NCBI Taxonomy" id="1586287"/>
    <lineage>
        <taxon>Bacteria</taxon>
        <taxon>Bacillati</taxon>
        <taxon>Actinomycetota</taxon>
        <taxon>Actinomycetes</taxon>
        <taxon>Pseudonocardiales</taxon>
        <taxon>Pseudonocardiaceae</taxon>
        <taxon>Lentzea</taxon>
    </lineage>
</organism>
<gene>
    <name evidence="2" type="ORF">BBK82_42365</name>
</gene>
<keyword evidence="1" id="KW-1133">Transmembrane helix</keyword>
<dbReference type="Pfam" id="PF22564">
    <property type="entry name" value="HAAS"/>
    <property type="match status" value="1"/>
</dbReference>
<keyword evidence="1" id="KW-0472">Membrane</keyword>
<accession>A0A1B2HV47</accession>
<sequence length="147" mass="15466">MTERIDAVVAEYLARVAQATEGLPADRRDELVRDLREHIETSRADLPAETEAQVRGILERLGEPVDIARAASEDAGVSSNAGSSQGAGLSQVAVEERPQRLSVDRLVAVVVGVVLVLVVITAALFLTQSSSRGTATALVTTGHGLQV</sequence>
<dbReference type="RefSeq" id="WP_065919949.1">
    <property type="nucleotide sequence ID" value="NZ_CP016793.1"/>
</dbReference>
<dbReference type="EMBL" id="CP016793">
    <property type="protein sequence ID" value="ANZ41614.1"/>
    <property type="molecule type" value="Genomic_DNA"/>
</dbReference>
<keyword evidence="3" id="KW-1185">Reference proteome</keyword>
<dbReference type="OrthoDB" id="3701328at2"/>
<keyword evidence="1" id="KW-0812">Transmembrane</keyword>
<name>A0A1B2HV47_9PSEU</name>
<proteinExistence type="predicted"/>
<dbReference type="AlphaFoldDB" id="A0A1B2HV47"/>
<evidence type="ECO:0000256" key="1">
    <source>
        <dbReference type="SAM" id="Phobius"/>
    </source>
</evidence>
<dbReference type="KEGG" id="led:BBK82_42365"/>
<feature type="transmembrane region" description="Helical" evidence="1">
    <location>
        <begin position="106"/>
        <end position="126"/>
    </location>
</feature>
<dbReference type="Proteomes" id="UP000093053">
    <property type="component" value="Chromosome"/>
</dbReference>
<protein>
    <submittedName>
        <fullName evidence="2">Uncharacterized protein</fullName>
    </submittedName>
</protein>